<organism evidence="1 2">
    <name type="scientific">Gigaspora margarita</name>
    <dbReference type="NCBI Taxonomy" id="4874"/>
    <lineage>
        <taxon>Eukaryota</taxon>
        <taxon>Fungi</taxon>
        <taxon>Fungi incertae sedis</taxon>
        <taxon>Mucoromycota</taxon>
        <taxon>Glomeromycotina</taxon>
        <taxon>Glomeromycetes</taxon>
        <taxon>Diversisporales</taxon>
        <taxon>Gigasporaceae</taxon>
        <taxon>Gigaspora</taxon>
    </lineage>
</organism>
<comment type="caution">
    <text evidence="1">The sequence shown here is derived from an EMBL/GenBank/DDBJ whole genome shotgun (WGS) entry which is preliminary data.</text>
</comment>
<evidence type="ECO:0000313" key="2">
    <source>
        <dbReference type="Proteomes" id="UP000789901"/>
    </source>
</evidence>
<protein>
    <submittedName>
        <fullName evidence="1">11457_t:CDS:1</fullName>
    </submittedName>
</protein>
<dbReference type="EMBL" id="CAJVQB010004876">
    <property type="protein sequence ID" value="CAG8647961.1"/>
    <property type="molecule type" value="Genomic_DNA"/>
</dbReference>
<evidence type="ECO:0000313" key="1">
    <source>
        <dbReference type="EMBL" id="CAG8647961.1"/>
    </source>
</evidence>
<sequence>MEDNRSESFNFDDFNSDDFNSDEILENSENFHSIESKPNITYLKNCDDCILNLFNHFFKLFNNHHTPVYVVNILKQYFKDNNINPVNIFQKLINHQCNAFFTSMIGYFGQFGIVKNNRFLGQISLAYLYFSGIGIEENIRLAYLLYYDAAINNFELGALEYDHFGKCL</sequence>
<dbReference type="Proteomes" id="UP000789901">
    <property type="component" value="Unassembled WGS sequence"/>
</dbReference>
<keyword evidence="2" id="KW-1185">Reference proteome</keyword>
<gene>
    <name evidence="1" type="ORF">GMARGA_LOCUS9201</name>
</gene>
<reference evidence="1 2" key="1">
    <citation type="submission" date="2021-06" db="EMBL/GenBank/DDBJ databases">
        <authorList>
            <person name="Kallberg Y."/>
            <person name="Tangrot J."/>
            <person name="Rosling A."/>
        </authorList>
    </citation>
    <scope>NUCLEOTIDE SEQUENCE [LARGE SCALE GENOMIC DNA]</scope>
    <source>
        <strain evidence="1 2">120-4 pot B 10/14</strain>
    </source>
</reference>
<proteinExistence type="predicted"/>
<accession>A0ABN7UPQ2</accession>
<name>A0ABN7UPQ2_GIGMA</name>